<gene>
    <name evidence="1" type="ORF">PVE_R1G1036</name>
</gene>
<name>A0A1D3JS73_PSEVE</name>
<proteinExistence type="predicted"/>
<sequence>MHVLADTLLSGASPLPHLDLHGSDRTHLALALGSGLITNLSLEAGLGQKCRRGLAPDSDNEVMHVLADTLLSGASPLPHLDLHGSDRTHLALALGSGLITNLSLEAGLGQKCRRGLAPDSGNEVMHVLADTLLSGASPLPHLDRHGSDRTHLALALGSGLITNLSLEAGLGQKCRRGLAPDSGNEVMHVLADTLLSGASPLPHLDLHGSDRTHLALALGSGLITNLILEAGLGQKCRRGQAPPTFGSPWIR</sequence>
<protein>
    <submittedName>
        <fullName evidence="1">Uncharacterized protein</fullName>
    </submittedName>
</protein>
<dbReference type="EMBL" id="LT599583">
    <property type="protein sequence ID" value="SBW78924.1"/>
    <property type="molecule type" value="Genomic_DNA"/>
</dbReference>
<accession>A0A1D3JS73</accession>
<dbReference type="Proteomes" id="UP000245431">
    <property type="component" value="Chromosome PVE_r1"/>
</dbReference>
<organism evidence="1 2">
    <name type="scientific">Pseudomonas veronii 1YdBTEX2</name>
    <dbReference type="NCBI Taxonomy" id="1295141"/>
    <lineage>
        <taxon>Bacteria</taxon>
        <taxon>Pseudomonadati</taxon>
        <taxon>Pseudomonadota</taxon>
        <taxon>Gammaproteobacteria</taxon>
        <taxon>Pseudomonadales</taxon>
        <taxon>Pseudomonadaceae</taxon>
        <taxon>Pseudomonas</taxon>
    </lineage>
</organism>
<evidence type="ECO:0000313" key="1">
    <source>
        <dbReference type="EMBL" id="SBW78924.1"/>
    </source>
</evidence>
<dbReference type="AlphaFoldDB" id="A0A1D3JS73"/>
<evidence type="ECO:0000313" key="2">
    <source>
        <dbReference type="Proteomes" id="UP000245431"/>
    </source>
</evidence>
<reference evidence="2" key="1">
    <citation type="submission" date="2016-07" db="EMBL/GenBank/DDBJ databases">
        <authorList>
            <person name="Florea S."/>
            <person name="Webb J.S."/>
            <person name="Jaromczyk J."/>
            <person name="Schardl C.L."/>
        </authorList>
    </citation>
    <scope>NUCLEOTIDE SEQUENCE [LARGE SCALE GENOMIC DNA]</scope>
    <source>
        <strain evidence="2">1YdBTEX2</strain>
    </source>
</reference>